<dbReference type="PANTHER" id="PTHR43300:SF7">
    <property type="entry name" value="UDP-N-ACETYLBACILLOSAMINE N-ACETYLTRANSFERASE"/>
    <property type="match status" value="1"/>
</dbReference>
<dbReference type="Pfam" id="PF00132">
    <property type="entry name" value="Hexapep"/>
    <property type="match status" value="2"/>
</dbReference>
<protein>
    <recommendedName>
        <fullName evidence="5">UDP-3-O-[3-hydroxymyristoyl] glucosamine N-acyltransferase</fullName>
    </recommendedName>
</protein>
<keyword evidence="4" id="KW-1185">Reference proteome</keyword>
<dbReference type="PROSITE" id="PS00101">
    <property type="entry name" value="HEXAPEP_TRANSFERASES"/>
    <property type="match status" value="1"/>
</dbReference>
<dbReference type="InterPro" id="IPR050179">
    <property type="entry name" value="Trans_hexapeptide_repeat"/>
</dbReference>
<reference evidence="3" key="1">
    <citation type="submission" date="2022-09" db="EMBL/GenBank/DDBJ databases">
        <title>Culturomic study of gut microbiota in children with autism spectrum disorder.</title>
        <authorList>
            <person name="Efimov B.A."/>
            <person name="Chaplin A.V."/>
            <person name="Sokolova S.R."/>
            <person name="Pikina A.P."/>
            <person name="Korzhanova M."/>
            <person name="Belova V."/>
            <person name="Korostin D."/>
        </authorList>
    </citation>
    <scope>NUCLEOTIDE SEQUENCE</scope>
    <source>
        <strain evidence="3">ASD5510</strain>
    </source>
</reference>
<dbReference type="EMBL" id="JAOSHN010000009">
    <property type="protein sequence ID" value="MCU7380410.1"/>
    <property type="molecule type" value="Genomic_DNA"/>
</dbReference>
<organism evidence="3 4">
    <name type="scientific">Hominibacterium faecale</name>
    <dbReference type="NCBI Taxonomy" id="2839743"/>
    <lineage>
        <taxon>Bacteria</taxon>
        <taxon>Bacillati</taxon>
        <taxon>Bacillota</taxon>
        <taxon>Clostridia</taxon>
        <taxon>Peptostreptococcales</taxon>
        <taxon>Anaerovoracaceae</taxon>
        <taxon>Hominibacterium</taxon>
    </lineage>
</organism>
<evidence type="ECO:0008006" key="5">
    <source>
        <dbReference type="Google" id="ProtNLM"/>
    </source>
</evidence>
<accession>A0A9J6QY66</accession>
<sequence>MIRHISIREIVNHFGEILCYGNEDLIIDGLNLCNRKSIYKSVLSYAETGEFINIIKSNKSITAVILNEDIWRQNQDALTCSQYTVLVAEQPEIMFYKIHDYLIRNTDFYGNNNFDSIIGRNCIIDSSAVIKSGVIIGDHVVIGANTVICSGTIIEDNVVIDNNTTIGDTGFQIIKENGVPYNIRHAGKTRICESAYIASNCVIEKSLFEGETFIGKNVQIDSLTIIGHNSYIGENTVLTAGVIVCGSAYISQNAWIGVGSSILNKVTIEENALVGIGSVVTRDVERNSKVFGVPAKKR</sequence>
<proteinExistence type="predicted"/>
<keyword evidence="2" id="KW-0677">Repeat</keyword>
<dbReference type="SUPFAM" id="SSF51161">
    <property type="entry name" value="Trimeric LpxA-like enzymes"/>
    <property type="match status" value="1"/>
</dbReference>
<keyword evidence="1" id="KW-0808">Transferase</keyword>
<dbReference type="InterPro" id="IPR018357">
    <property type="entry name" value="Hexapep_transf_CS"/>
</dbReference>
<dbReference type="AlphaFoldDB" id="A0A9J6QY66"/>
<dbReference type="Gene3D" id="2.160.10.10">
    <property type="entry name" value="Hexapeptide repeat proteins"/>
    <property type="match status" value="1"/>
</dbReference>
<evidence type="ECO:0000256" key="2">
    <source>
        <dbReference type="ARBA" id="ARBA00022737"/>
    </source>
</evidence>
<dbReference type="InterPro" id="IPR011004">
    <property type="entry name" value="Trimer_LpxA-like_sf"/>
</dbReference>
<evidence type="ECO:0000313" key="4">
    <source>
        <dbReference type="Proteomes" id="UP001065549"/>
    </source>
</evidence>
<comment type="caution">
    <text evidence="3">The sequence shown here is derived from an EMBL/GenBank/DDBJ whole genome shotgun (WGS) entry which is preliminary data.</text>
</comment>
<dbReference type="RefSeq" id="WP_253021107.1">
    <property type="nucleotide sequence ID" value="NZ_JAOSHN010000009.1"/>
</dbReference>
<dbReference type="GO" id="GO:0016740">
    <property type="term" value="F:transferase activity"/>
    <property type="evidence" value="ECO:0007669"/>
    <property type="project" value="UniProtKB-KW"/>
</dbReference>
<evidence type="ECO:0000256" key="1">
    <source>
        <dbReference type="ARBA" id="ARBA00022679"/>
    </source>
</evidence>
<dbReference type="PANTHER" id="PTHR43300">
    <property type="entry name" value="ACETYLTRANSFERASE"/>
    <property type="match status" value="1"/>
</dbReference>
<dbReference type="Proteomes" id="UP001065549">
    <property type="component" value="Unassembled WGS sequence"/>
</dbReference>
<gene>
    <name evidence="3" type="ORF">OBO34_19035</name>
</gene>
<dbReference type="InterPro" id="IPR001451">
    <property type="entry name" value="Hexapep"/>
</dbReference>
<evidence type="ECO:0000313" key="3">
    <source>
        <dbReference type="EMBL" id="MCU7380410.1"/>
    </source>
</evidence>
<name>A0A9J6QY66_9FIRM</name>